<dbReference type="InterPro" id="IPR005151">
    <property type="entry name" value="Tail-specific_protease"/>
</dbReference>
<dbReference type="GO" id="GO:0030288">
    <property type="term" value="C:outer membrane-bounded periplasmic space"/>
    <property type="evidence" value="ECO:0007669"/>
    <property type="project" value="TreeGrafter"/>
</dbReference>
<evidence type="ECO:0000256" key="4">
    <source>
        <dbReference type="ARBA" id="ARBA00022825"/>
    </source>
</evidence>
<dbReference type="InterPro" id="IPR029045">
    <property type="entry name" value="ClpP/crotonase-like_dom_sf"/>
</dbReference>
<dbReference type="SUPFAM" id="SSF52096">
    <property type="entry name" value="ClpP/crotonase"/>
    <property type="match status" value="1"/>
</dbReference>
<dbReference type="InterPro" id="IPR036034">
    <property type="entry name" value="PDZ_sf"/>
</dbReference>
<organism evidence="8 9">
    <name type="scientific">Candidatus Doudnabacteria bacterium Gr01-1014_77</name>
    <dbReference type="NCBI Taxonomy" id="2017133"/>
    <lineage>
        <taxon>Bacteria</taxon>
        <taxon>Candidatus Doudnaibacteriota</taxon>
    </lineage>
</organism>
<reference evidence="8 9" key="1">
    <citation type="submission" date="2017-07" db="EMBL/GenBank/DDBJ databases">
        <title>Mechanisms for carbon and nitrogen cycling indicate functional differentiation within the Candidate Phyla Radiation.</title>
        <authorList>
            <person name="Danczak R.E."/>
            <person name="Johnston M.D."/>
            <person name="Kenah C."/>
            <person name="Slattery M."/>
            <person name="Wrighton K.C."/>
            <person name="Wilkins M.J."/>
        </authorList>
    </citation>
    <scope>NUCLEOTIDE SEQUENCE [LARGE SCALE GENOMIC DNA]</scope>
    <source>
        <strain evidence="8">Gr01-1014_77</strain>
    </source>
</reference>
<dbReference type="Pfam" id="PF03572">
    <property type="entry name" value="Peptidase_S41"/>
    <property type="match status" value="1"/>
</dbReference>
<keyword evidence="6" id="KW-0472">Membrane</keyword>
<keyword evidence="3 5" id="KW-0378">Hydrolase</keyword>
<keyword evidence="2 5" id="KW-0645">Protease</keyword>
<evidence type="ECO:0000256" key="5">
    <source>
        <dbReference type="RuleBase" id="RU004404"/>
    </source>
</evidence>
<dbReference type="GO" id="GO:0007165">
    <property type="term" value="P:signal transduction"/>
    <property type="evidence" value="ECO:0007669"/>
    <property type="project" value="TreeGrafter"/>
</dbReference>
<keyword evidence="6" id="KW-0812">Transmembrane</keyword>
<dbReference type="SMART" id="SM00245">
    <property type="entry name" value="TSPc"/>
    <property type="match status" value="1"/>
</dbReference>
<comment type="caution">
    <text evidence="8">The sequence shown here is derived from an EMBL/GenBank/DDBJ whole genome shotgun (WGS) entry which is preliminary data.</text>
</comment>
<dbReference type="InterPro" id="IPR004447">
    <property type="entry name" value="Peptidase_S41A"/>
</dbReference>
<evidence type="ECO:0000256" key="2">
    <source>
        <dbReference type="ARBA" id="ARBA00022670"/>
    </source>
</evidence>
<protein>
    <submittedName>
        <fullName evidence="8">Carboxyl-terminal protease</fullName>
    </submittedName>
</protein>
<name>A0A554JBV0_9BACT</name>
<evidence type="ECO:0000256" key="6">
    <source>
        <dbReference type="SAM" id="Phobius"/>
    </source>
</evidence>
<dbReference type="AlphaFoldDB" id="A0A554JBV0"/>
<keyword evidence="4 5" id="KW-0720">Serine protease</keyword>
<dbReference type="Gene3D" id="3.30.750.44">
    <property type="match status" value="1"/>
</dbReference>
<dbReference type="SUPFAM" id="SSF50156">
    <property type="entry name" value="PDZ domain-like"/>
    <property type="match status" value="1"/>
</dbReference>
<evidence type="ECO:0000256" key="3">
    <source>
        <dbReference type="ARBA" id="ARBA00022801"/>
    </source>
</evidence>
<dbReference type="CDD" id="cd07560">
    <property type="entry name" value="Peptidase_S41_CPP"/>
    <property type="match status" value="1"/>
</dbReference>
<keyword evidence="6" id="KW-1133">Transmembrane helix</keyword>
<dbReference type="SMART" id="SM00228">
    <property type="entry name" value="PDZ"/>
    <property type="match status" value="1"/>
</dbReference>
<dbReference type="GO" id="GO:0004175">
    <property type="term" value="F:endopeptidase activity"/>
    <property type="evidence" value="ECO:0007669"/>
    <property type="project" value="TreeGrafter"/>
</dbReference>
<dbReference type="InterPro" id="IPR001478">
    <property type="entry name" value="PDZ"/>
</dbReference>
<dbReference type="Pfam" id="PF13180">
    <property type="entry name" value="PDZ_2"/>
    <property type="match status" value="1"/>
</dbReference>
<dbReference type="EMBL" id="VMFF01000025">
    <property type="protein sequence ID" value="TSC65855.1"/>
    <property type="molecule type" value="Genomic_DNA"/>
</dbReference>
<comment type="similarity">
    <text evidence="1 5">Belongs to the peptidase S41A family.</text>
</comment>
<evidence type="ECO:0000313" key="9">
    <source>
        <dbReference type="Proteomes" id="UP000319613"/>
    </source>
</evidence>
<dbReference type="Gene3D" id="2.30.42.10">
    <property type="match status" value="1"/>
</dbReference>
<dbReference type="Proteomes" id="UP000319613">
    <property type="component" value="Unassembled WGS sequence"/>
</dbReference>
<dbReference type="NCBIfam" id="TIGR00225">
    <property type="entry name" value="prc"/>
    <property type="match status" value="1"/>
</dbReference>
<dbReference type="PROSITE" id="PS50106">
    <property type="entry name" value="PDZ"/>
    <property type="match status" value="1"/>
</dbReference>
<evidence type="ECO:0000259" key="7">
    <source>
        <dbReference type="PROSITE" id="PS50106"/>
    </source>
</evidence>
<dbReference type="PANTHER" id="PTHR32060:SF30">
    <property type="entry name" value="CARBOXY-TERMINAL PROCESSING PROTEASE CTPA"/>
    <property type="match status" value="1"/>
</dbReference>
<dbReference type="GO" id="GO:0008236">
    <property type="term" value="F:serine-type peptidase activity"/>
    <property type="evidence" value="ECO:0007669"/>
    <property type="project" value="UniProtKB-KW"/>
</dbReference>
<dbReference type="Gene3D" id="3.90.226.10">
    <property type="entry name" value="2-enoyl-CoA Hydratase, Chain A, domain 1"/>
    <property type="match status" value="1"/>
</dbReference>
<dbReference type="FunFam" id="2.30.42.10:FF:000063">
    <property type="entry name" value="Peptidase, S41 family"/>
    <property type="match status" value="1"/>
</dbReference>
<gene>
    <name evidence="8" type="ORF">G01um101477_316</name>
</gene>
<dbReference type="PANTHER" id="PTHR32060">
    <property type="entry name" value="TAIL-SPECIFIC PROTEASE"/>
    <property type="match status" value="1"/>
</dbReference>
<feature type="transmembrane region" description="Helical" evidence="6">
    <location>
        <begin position="7"/>
        <end position="26"/>
    </location>
</feature>
<evidence type="ECO:0000313" key="8">
    <source>
        <dbReference type="EMBL" id="TSC65855.1"/>
    </source>
</evidence>
<proteinExistence type="inferred from homology"/>
<accession>A0A554JBV0</accession>
<sequence length="403" mass="43586">MISNKKYIITILALLVFSTGTFFSGLQLGSKGYTYSGGDYKIINQNNYPKDVDYSLLWQTLDIVNQKYIDKPIDQQKILYGAVAGAVSAIGDPYTAFFDPKQYSDFKTELSGSFDGIGAEVGMKDGNVVVVAPLDDTPAKKAGILSGDIILKVDSKETTGMTLDEVVSNIRGPRGTEVQLNIFRPGTQKLLDFKITRAKIEITSVKTEYKEVDGKKIAVINIQRFGDDTNELFREAAMKAVADNVSGIVLDLRDDPGGYLEGAVNISSYWLEKGQTVVTEAHSNGTVQKYTSTGNNILSKIKTVILANGGSASASEIVSGALRDQGYAKIVGVKTFGKGSVQELIGLPQNTAVKVTVAKWLTPNGVNINKNGLEPDVKVEMSAEDITNQKDPQMDKALEIVSK</sequence>
<dbReference type="CDD" id="cd06782">
    <property type="entry name" value="cpPDZ_CPP-like"/>
    <property type="match status" value="1"/>
</dbReference>
<dbReference type="GO" id="GO:0006508">
    <property type="term" value="P:proteolysis"/>
    <property type="evidence" value="ECO:0007669"/>
    <property type="project" value="UniProtKB-KW"/>
</dbReference>
<feature type="domain" description="PDZ" evidence="7">
    <location>
        <begin position="107"/>
        <end position="171"/>
    </location>
</feature>
<evidence type="ECO:0000256" key="1">
    <source>
        <dbReference type="ARBA" id="ARBA00009179"/>
    </source>
</evidence>